<gene>
    <name evidence="1" type="ORF">HMPREF1767_01057</name>
</gene>
<organism evidence="1">
    <name type="scientific">Fusobacterium nucleatum CTI-6</name>
    <dbReference type="NCBI Taxonomy" id="1316587"/>
    <lineage>
        <taxon>Bacteria</taxon>
        <taxon>Fusobacteriati</taxon>
        <taxon>Fusobacteriota</taxon>
        <taxon>Fusobacteriia</taxon>
        <taxon>Fusobacteriales</taxon>
        <taxon>Fusobacteriaceae</taxon>
        <taxon>Fusobacterium</taxon>
    </lineage>
</organism>
<protein>
    <submittedName>
        <fullName evidence="1">Uncharacterized protein</fullName>
    </submittedName>
</protein>
<dbReference type="EMBL" id="AXNV01000008">
    <property type="protein sequence ID" value="ERT48015.1"/>
    <property type="molecule type" value="Genomic_DNA"/>
</dbReference>
<name>U7TUD9_FUSNU</name>
<dbReference type="AlphaFoldDB" id="U7TUD9"/>
<accession>U7TUD9</accession>
<proteinExistence type="predicted"/>
<reference evidence="1" key="1">
    <citation type="submission" date="2013-10" db="EMBL/GenBank/DDBJ databases">
        <title>The Genome Sequence of Fusobacterium nucleatum CTI-6.</title>
        <authorList>
            <consortium name="The Broad Institute Genomics Platform"/>
            <person name="Earl A."/>
            <person name="Ward D."/>
            <person name="Feldgarden M."/>
            <person name="Gevers D."/>
            <person name="Kostic A."/>
            <person name="Garrett W."/>
            <person name="Young S.K."/>
            <person name="Zeng Q."/>
            <person name="Gargeya S."/>
            <person name="Fitzgerald M."/>
            <person name="Abouelleil A."/>
            <person name="Alvarado L."/>
            <person name="Berlin A.M."/>
            <person name="Chapman S.B."/>
            <person name="Gainer-Dewar J."/>
            <person name="Goldberg J."/>
            <person name="Gnerre S."/>
            <person name="Griggs A."/>
            <person name="Gujja S."/>
            <person name="Hansen M."/>
            <person name="Howarth C."/>
            <person name="Imamovic A."/>
            <person name="Ireland A."/>
            <person name="Larimer J."/>
            <person name="McCowan C."/>
            <person name="Murphy C."/>
            <person name="Pearson M."/>
            <person name="Poon T.W."/>
            <person name="Priest M."/>
            <person name="Roberts A."/>
            <person name="Saif S."/>
            <person name="Shea T."/>
            <person name="Sykes S."/>
            <person name="Wortman J."/>
            <person name="Nusbaum C."/>
            <person name="Birren B."/>
        </authorList>
    </citation>
    <scope>NUCLEOTIDE SEQUENCE [LARGE SCALE GENOMIC DNA]</scope>
    <source>
        <strain evidence="1">CTI-6</strain>
    </source>
</reference>
<dbReference type="PATRIC" id="fig|1316587.3.peg.1051"/>
<comment type="caution">
    <text evidence="1">The sequence shown here is derived from an EMBL/GenBank/DDBJ whole genome shotgun (WGS) entry which is preliminary data.</text>
</comment>
<evidence type="ECO:0000313" key="1">
    <source>
        <dbReference type="EMBL" id="ERT48015.1"/>
    </source>
</evidence>
<sequence>MDFEDLEIIKRDIKKFVEQLELNSRDKVTLMDDEKNFFKFLAKHILFFKELYRFDKSKYFLEVLISDIFSYIISIINGEKRYIFLNERSIIENYIRYLMNENHIKENTFDKLKEKFNLQNDIFSLIKEEYSTSCKYIHGGEILKSELLFYFLEFLKKENEIFRDLKYYKRIIKMLNIYDNLILKKDEEFINGVFHRRKTLLKFLIKIN</sequence>